<dbReference type="PANTHER" id="PTHR11786:SF0">
    <property type="entry name" value="ARYLAMINE N-ACETYLTRANSFERASE 4-RELATED"/>
    <property type="match status" value="1"/>
</dbReference>
<gene>
    <name evidence="3" type="ORF">QYM36_000878</name>
</gene>
<protein>
    <recommendedName>
        <fullName evidence="2">arylamine N-acetyltransferase</fullName>
        <ecNumber evidence="2">2.3.1.5</ecNumber>
    </recommendedName>
</protein>
<evidence type="ECO:0000256" key="1">
    <source>
        <dbReference type="ARBA" id="ARBA00006547"/>
    </source>
</evidence>
<dbReference type="Pfam" id="PF00797">
    <property type="entry name" value="Acetyltransf_2"/>
    <property type="match status" value="1"/>
</dbReference>
<dbReference type="Gene3D" id="3.30.2140.20">
    <property type="match status" value="1"/>
</dbReference>
<dbReference type="Proteomes" id="UP001187531">
    <property type="component" value="Unassembled WGS sequence"/>
</dbReference>
<evidence type="ECO:0000256" key="2">
    <source>
        <dbReference type="ARBA" id="ARBA00012701"/>
    </source>
</evidence>
<dbReference type="InterPro" id="IPR001447">
    <property type="entry name" value="Arylamine_N-AcTrfase"/>
</dbReference>
<dbReference type="AlphaFoldDB" id="A0AA88LAC2"/>
<dbReference type="InterPro" id="IPR053710">
    <property type="entry name" value="Arylamine_NAT_domain_sf"/>
</dbReference>
<evidence type="ECO:0000313" key="4">
    <source>
        <dbReference type="Proteomes" id="UP001187531"/>
    </source>
</evidence>
<dbReference type="EMBL" id="JAVRJZ010000003">
    <property type="protein sequence ID" value="KAK2724168.1"/>
    <property type="molecule type" value="Genomic_DNA"/>
</dbReference>
<reference evidence="3" key="1">
    <citation type="submission" date="2023-07" db="EMBL/GenBank/DDBJ databases">
        <title>Chromosome-level genome assembly of Artemia franciscana.</title>
        <authorList>
            <person name="Jo E."/>
        </authorList>
    </citation>
    <scope>NUCLEOTIDE SEQUENCE</scope>
    <source>
        <tissue evidence="3">Whole body</tissue>
    </source>
</reference>
<name>A0AA88LAC2_ARTSF</name>
<comment type="caution">
    <text evidence="3">The sequence shown here is derived from an EMBL/GenBank/DDBJ whole genome shotgun (WGS) entry which is preliminary data.</text>
</comment>
<organism evidence="3 4">
    <name type="scientific">Artemia franciscana</name>
    <name type="common">Brine shrimp</name>
    <name type="synonym">Artemia sanfranciscana</name>
    <dbReference type="NCBI Taxonomy" id="6661"/>
    <lineage>
        <taxon>Eukaryota</taxon>
        <taxon>Metazoa</taxon>
        <taxon>Ecdysozoa</taxon>
        <taxon>Arthropoda</taxon>
        <taxon>Crustacea</taxon>
        <taxon>Branchiopoda</taxon>
        <taxon>Anostraca</taxon>
        <taxon>Artemiidae</taxon>
        <taxon>Artemia</taxon>
    </lineage>
</organism>
<dbReference type="PANTHER" id="PTHR11786">
    <property type="entry name" value="N-HYDROXYARYLAMINE O-ACETYLTRANSFERASE"/>
    <property type="match status" value="1"/>
</dbReference>
<dbReference type="SUPFAM" id="SSF54001">
    <property type="entry name" value="Cysteine proteinases"/>
    <property type="match status" value="1"/>
</dbReference>
<comment type="similarity">
    <text evidence="1">Belongs to the arylamine N-acetyltransferase family.</text>
</comment>
<proteinExistence type="inferred from homology"/>
<accession>A0AA88LAC2</accession>
<dbReference type="GO" id="GO:0004060">
    <property type="term" value="F:arylamine N-acetyltransferase activity"/>
    <property type="evidence" value="ECO:0007669"/>
    <property type="project" value="UniProtKB-EC"/>
</dbReference>
<keyword evidence="4" id="KW-1185">Reference proteome</keyword>
<sequence length="320" mass="37240">MISREVALNFIKKELHIKDVEEGLKFRKIQLLNQIMRAVQSEIPYNNIWMLNNPHMPTKEEVIEGCLKRKGGLCVHFNFFTMNLLKAIGYDVYLAAANYGTSPYPEAHMICIVRGIGESHHKYLVDVGSGYPMFETVPIHDLPKTFHQTALKIKYTQSETPGRFTRWHRKRDSVVVKDEFQNITEGEWCQIFDFSDKEVDYSHFEIYTKPVFAEYHPQNRLLQNCYITRYPGHKNAAICIIGRKLLITDKHGFLSIRILKLEEMIPVAKKYFPEIALNDVKAAVEKVEDYLMKDKTNSVRGLVRLGAEYVFQSLKATFKR</sequence>
<dbReference type="InterPro" id="IPR038765">
    <property type="entry name" value="Papain-like_cys_pep_sf"/>
</dbReference>
<dbReference type="EC" id="2.3.1.5" evidence="2"/>
<evidence type="ECO:0000313" key="3">
    <source>
        <dbReference type="EMBL" id="KAK2724168.1"/>
    </source>
</evidence>